<dbReference type="OrthoDB" id="6397580at2"/>
<dbReference type="PATRIC" id="fig|56107.3.peg.2922"/>
<dbReference type="Pfam" id="PF06405">
    <property type="entry name" value="RCC_reductase"/>
    <property type="match status" value="1"/>
</dbReference>
<dbReference type="Gene3D" id="3.40.1500.20">
    <property type="match status" value="1"/>
</dbReference>
<dbReference type="AlphaFoldDB" id="K9WXA7"/>
<dbReference type="EMBL" id="CP003642">
    <property type="protein sequence ID" value="AFZ24848.1"/>
    <property type="molecule type" value="Genomic_DNA"/>
</dbReference>
<reference evidence="1 2" key="1">
    <citation type="submission" date="2012-06" db="EMBL/GenBank/DDBJ databases">
        <title>Finished chromosome of genome of Cylindrospermum stagnale PCC 7417.</title>
        <authorList>
            <consortium name="US DOE Joint Genome Institute"/>
            <person name="Gugger M."/>
            <person name="Coursin T."/>
            <person name="Rippka R."/>
            <person name="Tandeau De Marsac N."/>
            <person name="Huntemann M."/>
            <person name="Wei C.-L."/>
            <person name="Han J."/>
            <person name="Detter J.C."/>
            <person name="Han C."/>
            <person name="Tapia R."/>
            <person name="Chen A."/>
            <person name="Kyrpides N."/>
            <person name="Mavromatis K."/>
            <person name="Markowitz V."/>
            <person name="Szeto E."/>
            <person name="Ivanova N."/>
            <person name="Pagani I."/>
            <person name="Pati A."/>
            <person name="Goodwin L."/>
            <person name="Nordberg H.P."/>
            <person name="Cantor M.N."/>
            <person name="Hua S.X."/>
            <person name="Woyke T."/>
            <person name="Kerfeld C.A."/>
        </authorList>
    </citation>
    <scope>NUCLEOTIDE SEQUENCE [LARGE SCALE GENOMIC DNA]</scope>
    <source>
        <strain evidence="1 2">PCC 7417</strain>
    </source>
</reference>
<gene>
    <name evidence="1" type="ORF">Cylst_2645</name>
</gene>
<dbReference type="PANTHER" id="PTHR34685">
    <property type="entry name" value="RED CHLOROPHYLL CATABOLITE REDUCTASE, CHLOROPLASTIC"/>
    <property type="match status" value="1"/>
</dbReference>
<evidence type="ECO:0000313" key="1">
    <source>
        <dbReference type="EMBL" id="AFZ24848.1"/>
    </source>
</evidence>
<organism evidence="1 2">
    <name type="scientific">Cylindrospermum stagnale PCC 7417</name>
    <dbReference type="NCBI Taxonomy" id="56107"/>
    <lineage>
        <taxon>Bacteria</taxon>
        <taxon>Bacillati</taxon>
        <taxon>Cyanobacteriota</taxon>
        <taxon>Cyanophyceae</taxon>
        <taxon>Nostocales</taxon>
        <taxon>Nostocaceae</taxon>
        <taxon>Cylindrospermum</taxon>
    </lineage>
</organism>
<accession>K9WXA7</accession>
<dbReference type="PANTHER" id="PTHR34685:SF2">
    <property type="entry name" value="RED CHLOROPHYLL CATABOLITE REDUCTASE, CHLOROPLASTIC"/>
    <property type="match status" value="1"/>
</dbReference>
<keyword evidence="2" id="KW-1185">Reference proteome</keyword>
<proteinExistence type="predicted"/>
<protein>
    <submittedName>
        <fullName evidence="1">Red chlorophyll catabolite reductase (RCC reductase)</fullName>
    </submittedName>
</protein>
<evidence type="ECO:0000313" key="2">
    <source>
        <dbReference type="Proteomes" id="UP000010475"/>
    </source>
</evidence>
<dbReference type="HOGENOM" id="CLU_1045539_0_0_3"/>
<dbReference type="GO" id="GO:0051743">
    <property type="term" value="F:red chlorophyll catabolite reductase activity"/>
    <property type="evidence" value="ECO:0007669"/>
    <property type="project" value="InterPro"/>
</dbReference>
<dbReference type="InterPro" id="IPR009439">
    <property type="entry name" value="RCC_reductase"/>
</dbReference>
<dbReference type="RefSeq" id="WP_015208102.1">
    <property type="nucleotide sequence ID" value="NC_019757.1"/>
</dbReference>
<name>K9WXA7_9NOST</name>
<dbReference type="KEGG" id="csg:Cylst_2645"/>
<dbReference type="eggNOG" id="ENOG502ZBVE">
    <property type="taxonomic scope" value="Bacteria"/>
</dbReference>
<sequence length="253" mass="29541">MLKHELEKDNTAIFEQLWGITNELRQKLDARFQVHPDPSTKNLQSYSALTGKAHGSLNTFSGEEIDWLVHSWLRDPQSGFCNMHLSIWLKPHIRVPHLAFAFATVPKLFFYMDYIPRSDLFTNLDYLDRYYEPVNKTYLEFLGDSRFQQYISKTLYIRQAQSHTSLCYTSPVTEETIAVVNTVAHEMMDRWLTWVDEAESVPDDQRAALSERDLIVRRAIAQRDPDNQIAVRLFGEELTDKLVRSLWGADRIL</sequence>
<dbReference type="Proteomes" id="UP000010475">
    <property type="component" value="Chromosome"/>
</dbReference>
<dbReference type="STRING" id="56107.Cylst_2645"/>